<dbReference type="AlphaFoldDB" id="A0A9D1DPZ2"/>
<evidence type="ECO:0000256" key="7">
    <source>
        <dbReference type="ARBA" id="ARBA00022984"/>
    </source>
</evidence>
<reference evidence="14" key="1">
    <citation type="submission" date="2020-10" db="EMBL/GenBank/DDBJ databases">
        <authorList>
            <person name="Gilroy R."/>
        </authorList>
    </citation>
    <scope>NUCLEOTIDE SEQUENCE</scope>
    <source>
        <strain evidence="14">ChiSjej1B19-7085</strain>
    </source>
</reference>
<dbReference type="InterPro" id="IPR013792">
    <property type="entry name" value="RNA3'P_cycl/enolpyr_Trfase_a/b"/>
</dbReference>
<keyword evidence="3 12" id="KW-0963">Cytoplasm</keyword>
<reference evidence="14" key="2">
    <citation type="journal article" date="2021" name="PeerJ">
        <title>Extensive microbial diversity within the chicken gut microbiome revealed by metagenomics and culture.</title>
        <authorList>
            <person name="Gilroy R."/>
            <person name="Ravi A."/>
            <person name="Getino M."/>
            <person name="Pursley I."/>
            <person name="Horton D.L."/>
            <person name="Alikhan N.F."/>
            <person name="Baker D."/>
            <person name="Gharbi K."/>
            <person name="Hall N."/>
            <person name="Watson M."/>
            <person name="Adriaenssens E.M."/>
            <person name="Foster-Nyarko E."/>
            <person name="Jarju S."/>
            <person name="Secka A."/>
            <person name="Antonio M."/>
            <person name="Oren A."/>
            <person name="Chaudhuri R.R."/>
            <person name="La Ragione R."/>
            <person name="Hildebrand F."/>
            <person name="Pallen M.J."/>
        </authorList>
    </citation>
    <scope>NUCLEOTIDE SEQUENCE</scope>
    <source>
        <strain evidence="14">ChiSjej1B19-7085</strain>
    </source>
</reference>
<name>A0A9D1DPZ2_9FIRM</name>
<evidence type="ECO:0000256" key="2">
    <source>
        <dbReference type="ARBA" id="ARBA00004752"/>
    </source>
</evidence>
<accession>A0A9D1DPZ2</accession>
<comment type="pathway">
    <text evidence="2 12">Cell wall biogenesis; peptidoglycan biosynthesis.</text>
</comment>
<keyword evidence="7 12" id="KW-0573">Peptidoglycan synthesis</keyword>
<dbReference type="Pfam" id="PF00275">
    <property type="entry name" value="EPSP_synthase"/>
    <property type="match status" value="1"/>
</dbReference>
<dbReference type="GO" id="GO:0051301">
    <property type="term" value="P:cell division"/>
    <property type="evidence" value="ECO:0007669"/>
    <property type="project" value="UniProtKB-KW"/>
</dbReference>
<dbReference type="EMBL" id="DVHF01000050">
    <property type="protein sequence ID" value="HIR56861.1"/>
    <property type="molecule type" value="Genomic_DNA"/>
</dbReference>
<dbReference type="NCBIfam" id="NF006873">
    <property type="entry name" value="PRK09369.1"/>
    <property type="match status" value="1"/>
</dbReference>
<dbReference type="GO" id="GO:0009252">
    <property type="term" value="P:peptidoglycan biosynthetic process"/>
    <property type="evidence" value="ECO:0007669"/>
    <property type="project" value="UniProtKB-UniRule"/>
</dbReference>
<feature type="binding site" evidence="12">
    <location>
        <begin position="131"/>
        <end position="135"/>
    </location>
    <ligand>
        <name>UDP-N-acetyl-alpha-D-glucosamine</name>
        <dbReference type="ChEBI" id="CHEBI:57705"/>
    </ligand>
</feature>
<comment type="caution">
    <text evidence="14">The sequence shown here is derived from an EMBL/GenBank/DDBJ whole genome shotgun (WGS) entry which is preliminary data.</text>
</comment>
<feature type="binding site" evidence="12">
    <location>
        <position position="338"/>
    </location>
    <ligand>
        <name>UDP-N-acetyl-alpha-D-glucosamine</name>
        <dbReference type="ChEBI" id="CHEBI:57705"/>
    </ligand>
</feature>
<comment type="function">
    <text evidence="12">Cell wall formation. Adds enolpyruvyl to UDP-N-acetylglucosamine.</text>
</comment>
<keyword evidence="5 12" id="KW-0808">Transferase</keyword>
<evidence type="ECO:0000313" key="14">
    <source>
        <dbReference type="EMBL" id="HIR56861.1"/>
    </source>
</evidence>
<evidence type="ECO:0000259" key="13">
    <source>
        <dbReference type="Pfam" id="PF00275"/>
    </source>
</evidence>
<dbReference type="InterPro" id="IPR001986">
    <property type="entry name" value="Enolpyruvate_Tfrase_dom"/>
</dbReference>
<comment type="caution">
    <text evidence="12">Lacks conserved residue(s) required for the propagation of feature annotation.</text>
</comment>
<evidence type="ECO:0000256" key="10">
    <source>
        <dbReference type="ARBA" id="ARBA00038367"/>
    </source>
</evidence>
<dbReference type="InterPro" id="IPR050068">
    <property type="entry name" value="MurA_subfamily"/>
</dbReference>
<dbReference type="GO" id="GO:0019277">
    <property type="term" value="P:UDP-N-acetylgalactosamine biosynthetic process"/>
    <property type="evidence" value="ECO:0007669"/>
    <property type="project" value="InterPro"/>
</dbReference>
<dbReference type="GO" id="GO:0005737">
    <property type="term" value="C:cytoplasm"/>
    <property type="evidence" value="ECO:0007669"/>
    <property type="project" value="UniProtKB-SubCell"/>
</dbReference>
<dbReference type="Proteomes" id="UP000886785">
    <property type="component" value="Unassembled WGS sequence"/>
</dbReference>
<keyword evidence="9 12" id="KW-0961">Cell wall biogenesis/degradation</keyword>
<dbReference type="HAMAP" id="MF_00111">
    <property type="entry name" value="MurA"/>
    <property type="match status" value="1"/>
</dbReference>
<dbReference type="Gene3D" id="3.65.10.10">
    <property type="entry name" value="Enolpyruvate transferase domain"/>
    <property type="match status" value="2"/>
</dbReference>
<evidence type="ECO:0000256" key="11">
    <source>
        <dbReference type="ARBA" id="ARBA00047527"/>
    </source>
</evidence>
<proteinExistence type="inferred from homology"/>
<sequence>MAPGGKGCLTVEKLLIEGPSRLAGEITVHGAKNSVLPLLAASMLCSAGCVLHNCPVLSDVETAMRILRHLGCQVEREGSSVFVDPAGMDRDDIPDCLMREMRSSIVFLGAIISRAGSARLSFPGGCELGPRPIDLHLAALRRMGAVIREDHGCLDCSAPGGLRGARISLSFPSVGATENVMIAASRADGTTIISNAAREPEICDLADFLCQCGAKISGAGESTIVIEGVQSLGGCEHRVIPDRIAASTFLAASAITGSKISLAGVNSIHLNPVLSVFEEAGCHIKCQEDRLEIAPPPRLCSVKGIRTMPYPGFPTDSQAPVMAMESLADGTSVFVENIFESRYKHVGELLRLGANIKVEGRVAVVEGVRRLSGAPVEAPDLRGGAALVVAGLAAEGRTEISGLKHIDRGYERLEESLASLGASILRTSS</sequence>
<evidence type="ECO:0000256" key="8">
    <source>
        <dbReference type="ARBA" id="ARBA00023306"/>
    </source>
</evidence>
<keyword evidence="8 12" id="KW-0131">Cell cycle</keyword>
<dbReference type="InterPro" id="IPR036968">
    <property type="entry name" value="Enolpyruvate_Tfrase_sf"/>
</dbReference>
<evidence type="ECO:0000256" key="9">
    <source>
        <dbReference type="ARBA" id="ARBA00023316"/>
    </source>
</evidence>
<keyword evidence="6 12" id="KW-0133">Cell shape</keyword>
<feature type="modified residue" description="2-(S-cysteinyl)pyruvic acid O-phosphothioketal" evidence="12">
    <location>
        <position position="126"/>
    </location>
</feature>
<gene>
    <name evidence="12 14" type="primary">murA</name>
    <name evidence="14" type="ORF">IAA54_04270</name>
</gene>
<dbReference type="GO" id="GO:0071555">
    <property type="term" value="P:cell wall organization"/>
    <property type="evidence" value="ECO:0007669"/>
    <property type="project" value="UniProtKB-KW"/>
</dbReference>
<keyword evidence="4 12" id="KW-0132">Cell division</keyword>
<comment type="similarity">
    <text evidence="10 12">Belongs to the EPSP synthase family. MurA subfamily.</text>
</comment>
<organism evidence="14 15">
    <name type="scientific">Candidatus Gallacutalibacter pullicola</name>
    <dbReference type="NCBI Taxonomy" id="2840830"/>
    <lineage>
        <taxon>Bacteria</taxon>
        <taxon>Bacillati</taxon>
        <taxon>Bacillota</taxon>
        <taxon>Clostridia</taxon>
        <taxon>Eubacteriales</taxon>
        <taxon>Candidatus Gallacutalibacter</taxon>
    </lineage>
</organism>
<dbReference type="InterPro" id="IPR005750">
    <property type="entry name" value="UDP_GlcNAc_COvinyl_MurA"/>
</dbReference>
<protein>
    <recommendedName>
        <fullName evidence="12">UDP-N-acetylglucosamine 1-carboxyvinyltransferase</fullName>
        <ecNumber evidence="12">2.5.1.7</ecNumber>
    </recommendedName>
    <alternativeName>
        <fullName evidence="12">Enoylpyruvate transferase</fullName>
    </alternativeName>
    <alternativeName>
        <fullName evidence="12">UDP-N-acetylglucosamine enolpyruvyl transferase</fullName>
        <shortName evidence="12">EPT</shortName>
    </alternativeName>
</protein>
<evidence type="ECO:0000256" key="3">
    <source>
        <dbReference type="ARBA" id="ARBA00022490"/>
    </source>
</evidence>
<evidence type="ECO:0000313" key="15">
    <source>
        <dbReference type="Proteomes" id="UP000886785"/>
    </source>
</evidence>
<evidence type="ECO:0000256" key="4">
    <source>
        <dbReference type="ARBA" id="ARBA00022618"/>
    </source>
</evidence>
<comment type="subcellular location">
    <subcellularLocation>
        <location evidence="1 12">Cytoplasm</location>
    </subcellularLocation>
</comment>
<evidence type="ECO:0000256" key="12">
    <source>
        <dbReference type="HAMAP-Rule" id="MF_00111"/>
    </source>
</evidence>
<keyword evidence="12" id="KW-0670">Pyruvate</keyword>
<feature type="binding site" evidence="12">
    <location>
        <position position="316"/>
    </location>
    <ligand>
        <name>UDP-N-acetyl-alpha-D-glucosamine</name>
        <dbReference type="ChEBI" id="CHEBI:57705"/>
    </ligand>
</feature>
<dbReference type="NCBIfam" id="TIGR01072">
    <property type="entry name" value="murA"/>
    <property type="match status" value="1"/>
</dbReference>
<dbReference type="GO" id="GO:0008360">
    <property type="term" value="P:regulation of cell shape"/>
    <property type="evidence" value="ECO:0007669"/>
    <property type="project" value="UniProtKB-KW"/>
</dbReference>
<dbReference type="EC" id="2.5.1.7" evidence="12"/>
<comment type="catalytic activity">
    <reaction evidence="11 12">
        <text>phosphoenolpyruvate + UDP-N-acetyl-alpha-D-glucosamine = UDP-N-acetyl-3-O-(1-carboxyvinyl)-alpha-D-glucosamine + phosphate</text>
        <dbReference type="Rhea" id="RHEA:18681"/>
        <dbReference type="ChEBI" id="CHEBI:43474"/>
        <dbReference type="ChEBI" id="CHEBI:57705"/>
        <dbReference type="ChEBI" id="CHEBI:58702"/>
        <dbReference type="ChEBI" id="CHEBI:68483"/>
        <dbReference type="EC" id="2.5.1.7"/>
    </reaction>
</comment>
<feature type="active site" description="Proton donor" evidence="12">
    <location>
        <position position="126"/>
    </location>
</feature>
<feature type="binding site" evidence="12">
    <location>
        <begin position="32"/>
        <end position="33"/>
    </location>
    <ligand>
        <name>phosphoenolpyruvate</name>
        <dbReference type="ChEBI" id="CHEBI:58702"/>
    </ligand>
</feature>
<evidence type="ECO:0000256" key="6">
    <source>
        <dbReference type="ARBA" id="ARBA00022960"/>
    </source>
</evidence>
<evidence type="ECO:0000256" key="1">
    <source>
        <dbReference type="ARBA" id="ARBA00004496"/>
    </source>
</evidence>
<dbReference type="CDD" id="cd01555">
    <property type="entry name" value="UdpNAET"/>
    <property type="match status" value="1"/>
</dbReference>
<feature type="domain" description="Enolpyruvate transferase" evidence="13">
    <location>
        <begin position="17"/>
        <end position="417"/>
    </location>
</feature>
<dbReference type="PANTHER" id="PTHR43783:SF1">
    <property type="entry name" value="UDP-N-ACETYLGLUCOSAMINE 1-CARBOXYVINYLTRANSFERASE"/>
    <property type="match status" value="1"/>
</dbReference>
<evidence type="ECO:0000256" key="5">
    <source>
        <dbReference type="ARBA" id="ARBA00022679"/>
    </source>
</evidence>
<dbReference type="PANTHER" id="PTHR43783">
    <property type="entry name" value="UDP-N-ACETYLGLUCOSAMINE 1-CARBOXYVINYLTRANSFERASE"/>
    <property type="match status" value="1"/>
</dbReference>
<dbReference type="GO" id="GO:0008760">
    <property type="term" value="F:UDP-N-acetylglucosamine 1-carboxyvinyltransferase activity"/>
    <property type="evidence" value="ECO:0007669"/>
    <property type="project" value="UniProtKB-UniRule"/>
</dbReference>
<dbReference type="SUPFAM" id="SSF55205">
    <property type="entry name" value="EPT/RTPC-like"/>
    <property type="match status" value="1"/>
</dbReference>
<feature type="binding site" evidence="12">
    <location>
        <position position="102"/>
    </location>
    <ligand>
        <name>UDP-N-acetyl-alpha-D-glucosamine</name>
        <dbReference type="ChEBI" id="CHEBI:57705"/>
    </ligand>
</feature>